<proteinExistence type="predicted"/>
<organism evidence="3 4">
    <name type="scientific">Fopius arisanus</name>
    <dbReference type="NCBI Taxonomy" id="64838"/>
    <lineage>
        <taxon>Eukaryota</taxon>
        <taxon>Metazoa</taxon>
        <taxon>Ecdysozoa</taxon>
        <taxon>Arthropoda</taxon>
        <taxon>Hexapoda</taxon>
        <taxon>Insecta</taxon>
        <taxon>Pterygota</taxon>
        <taxon>Neoptera</taxon>
        <taxon>Endopterygota</taxon>
        <taxon>Hymenoptera</taxon>
        <taxon>Apocrita</taxon>
        <taxon>Ichneumonoidea</taxon>
        <taxon>Braconidae</taxon>
        <taxon>Opiinae</taxon>
        <taxon>Fopius</taxon>
    </lineage>
</organism>
<dbReference type="Gene3D" id="3.30.420.10">
    <property type="entry name" value="Ribonuclease H-like superfamily/Ribonuclease H"/>
    <property type="match status" value="1"/>
</dbReference>
<dbReference type="Pfam" id="PF00075">
    <property type="entry name" value="RNase_H"/>
    <property type="match status" value="1"/>
</dbReference>
<reference evidence="4" key="1">
    <citation type="submission" date="2025-08" db="UniProtKB">
        <authorList>
            <consortium name="RefSeq"/>
        </authorList>
    </citation>
    <scope>IDENTIFICATION</scope>
    <source>
        <strain evidence="4">USDA-PBARC FA_bdor</strain>
        <tissue evidence="4">Whole organism</tissue>
    </source>
</reference>
<dbReference type="GO" id="GO:0003676">
    <property type="term" value="F:nucleic acid binding"/>
    <property type="evidence" value="ECO:0007669"/>
    <property type="project" value="InterPro"/>
</dbReference>
<dbReference type="InterPro" id="IPR012337">
    <property type="entry name" value="RNaseH-like_sf"/>
</dbReference>
<dbReference type="SUPFAM" id="SSF53098">
    <property type="entry name" value="Ribonuclease H-like"/>
    <property type="match status" value="1"/>
</dbReference>
<keyword evidence="3" id="KW-1185">Reference proteome</keyword>
<evidence type="ECO:0000256" key="1">
    <source>
        <dbReference type="SAM" id="SignalP"/>
    </source>
</evidence>
<dbReference type="OrthoDB" id="7701141at2759"/>
<dbReference type="PROSITE" id="PS50879">
    <property type="entry name" value="RNASE_H_1"/>
    <property type="match status" value="1"/>
</dbReference>
<dbReference type="GO" id="GO:0004523">
    <property type="term" value="F:RNA-DNA hybrid ribonuclease activity"/>
    <property type="evidence" value="ECO:0007669"/>
    <property type="project" value="InterPro"/>
</dbReference>
<gene>
    <name evidence="4" type="primary">LOC105264558</name>
</gene>
<accession>A0A9R1SZG2</accession>
<dbReference type="CDD" id="cd09276">
    <property type="entry name" value="Rnase_HI_RT_non_LTR"/>
    <property type="match status" value="1"/>
</dbReference>
<dbReference type="RefSeq" id="XP_011299808.1">
    <property type="nucleotide sequence ID" value="XM_011301506.1"/>
</dbReference>
<feature type="signal peptide" evidence="1">
    <location>
        <begin position="1"/>
        <end position="27"/>
    </location>
</feature>
<dbReference type="GeneID" id="105264558"/>
<evidence type="ECO:0000313" key="3">
    <source>
        <dbReference type="Proteomes" id="UP000694866"/>
    </source>
</evidence>
<dbReference type="AlphaFoldDB" id="A0A9R1SZG2"/>
<name>A0A9R1SZG2_9HYME</name>
<dbReference type="InterPro" id="IPR036397">
    <property type="entry name" value="RNaseH_sf"/>
</dbReference>
<protein>
    <recommendedName>
        <fullName evidence="2">RNase H type-1 domain-containing protein</fullName>
    </recommendedName>
</protein>
<evidence type="ECO:0000313" key="4">
    <source>
        <dbReference type="RefSeq" id="XP_011299808.1"/>
    </source>
</evidence>
<dbReference type="Proteomes" id="UP000694866">
    <property type="component" value="Unplaced"/>
</dbReference>
<dbReference type="InterPro" id="IPR002156">
    <property type="entry name" value="RNaseH_domain"/>
</dbReference>
<feature type="chain" id="PRO_5040229726" description="RNase H type-1 domain-containing protein" evidence="1">
    <location>
        <begin position="28"/>
        <end position="335"/>
    </location>
</feature>
<sequence>MGRGWGFSTKISVWLYKMILLPQLMYADVVWRSRANRVEMGNWLTCLEGKFMSAATALMKSTPTDALKIALDLPPLDLFVVSKAESTPYTFVPEGTDSSGSGTNVMNWSTNGSGYKDCFGAGLYGPGENYKRSRSLGTATTVFQAEVLAIKKCSELLLSRMTTKKHLFVWSGSQAAIKALLKSSADSKLVWETMESPEKLGTSNKVTLAWVPGHEDIQGNEMGDGLAKQGAINADEATPVGLPHDVGVSHIKEKLRLEQSEQWKDTKICRGTRAIMSGPSQKMSKHLLAMNRKSEMTTTISCSQHMADLKTRMGGADSVMKQKRTVYTSYVTVRL</sequence>
<evidence type="ECO:0000259" key="2">
    <source>
        <dbReference type="PROSITE" id="PS50879"/>
    </source>
</evidence>
<dbReference type="KEGG" id="fas:105264558"/>
<keyword evidence="1" id="KW-0732">Signal</keyword>
<feature type="domain" description="RNase H type-1" evidence="2">
    <location>
        <begin position="102"/>
        <end position="232"/>
    </location>
</feature>